<reference evidence="1" key="1">
    <citation type="submission" date="2023-05" db="EMBL/GenBank/DDBJ databases">
        <authorList>
            <person name="Huff M."/>
        </authorList>
    </citation>
    <scope>NUCLEOTIDE SEQUENCE</scope>
</reference>
<gene>
    <name evidence="1" type="ORF">FPE_LOCUS28921</name>
</gene>
<sequence length="437" mass="49569">MKLKRRRALEVIYTPLSHFLLLQNPLLLIVRYGLRDSTWSVLAASPPRSPPPLRPSPTANSQVLVQSEVPDKSYGEDNNRYYFFRCKFNHSFFIGKKGGSSWLTAVKRAFRTPVKDSEKRNNRNRNEQEEIEAKKREKRWWLFRKQNHQGINATPPKWSNAAGAAPAVTSYLEVAAIHDERHVIAMAMATPAAADAAVVTAQAVSEVARFSRPRTNYAKQRCAAIVIQTAFRGYLICRGGRDSSLGNENELGEKHQSLERWMAAKPWASRGRASTDQRDYVKTVEIDDTPQLYSYLAPNFRMSSAQHQQRPSFSLHRAGVTHQNQLLYSPVKPSTSKTRPKVCSASPHCAREERSYYMAQTTSIRDPVIENTKTEAINTSEGKNGSKEALIKKRQEHASQIRDTTVDGKELHSLRQFSLSPNEKKIWIIPVDGRLKL</sequence>
<evidence type="ECO:0000313" key="2">
    <source>
        <dbReference type="Proteomes" id="UP000834106"/>
    </source>
</evidence>
<organism evidence="1 2">
    <name type="scientific">Fraxinus pennsylvanica</name>
    <dbReference type="NCBI Taxonomy" id="56036"/>
    <lineage>
        <taxon>Eukaryota</taxon>
        <taxon>Viridiplantae</taxon>
        <taxon>Streptophyta</taxon>
        <taxon>Embryophyta</taxon>
        <taxon>Tracheophyta</taxon>
        <taxon>Spermatophyta</taxon>
        <taxon>Magnoliopsida</taxon>
        <taxon>eudicotyledons</taxon>
        <taxon>Gunneridae</taxon>
        <taxon>Pentapetalae</taxon>
        <taxon>asterids</taxon>
        <taxon>lamiids</taxon>
        <taxon>Lamiales</taxon>
        <taxon>Oleaceae</taxon>
        <taxon>Oleeae</taxon>
        <taxon>Fraxinus</taxon>
    </lineage>
</organism>
<dbReference type="Proteomes" id="UP000834106">
    <property type="component" value="Chromosome 18"/>
</dbReference>
<accession>A0AAD2A860</accession>
<keyword evidence="2" id="KW-1185">Reference proteome</keyword>
<dbReference type="PROSITE" id="PS50096">
    <property type="entry name" value="IQ"/>
    <property type="match status" value="1"/>
</dbReference>
<protein>
    <submittedName>
        <fullName evidence="1">Uncharacterized protein</fullName>
    </submittedName>
</protein>
<proteinExistence type="predicted"/>
<evidence type="ECO:0000313" key="1">
    <source>
        <dbReference type="EMBL" id="CAI9781491.1"/>
    </source>
</evidence>
<name>A0AAD2A860_9LAMI</name>
<dbReference type="EMBL" id="OU503053">
    <property type="protein sequence ID" value="CAI9781491.1"/>
    <property type="molecule type" value="Genomic_DNA"/>
</dbReference>
<dbReference type="AlphaFoldDB" id="A0AAD2A860"/>